<name>A0ACC0HQ34_9ERIC</name>
<protein>
    <submittedName>
        <fullName evidence="1">Uncharacterized protein</fullName>
    </submittedName>
</protein>
<evidence type="ECO:0000313" key="1">
    <source>
        <dbReference type="EMBL" id="KAI8015007.1"/>
    </source>
</evidence>
<evidence type="ECO:0000313" key="2">
    <source>
        <dbReference type="Proteomes" id="UP001060215"/>
    </source>
</evidence>
<proteinExistence type="predicted"/>
<organism evidence="1 2">
    <name type="scientific">Camellia lanceoleosa</name>
    <dbReference type="NCBI Taxonomy" id="1840588"/>
    <lineage>
        <taxon>Eukaryota</taxon>
        <taxon>Viridiplantae</taxon>
        <taxon>Streptophyta</taxon>
        <taxon>Embryophyta</taxon>
        <taxon>Tracheophyta</taxon>
        <taxon>Spermatophyta</taxon>
        <taxon>Magnoliopsida</taxon>
        <taxon>eudicotyledons</taxon>
        <taxon>Gunneridae</taxon>
        <taxon>Pentapetalae</taxon>
        <taxon>asterids</taxon>
        <taxon>Ericales</taxon>
        <taxon>Theaceae</taxon>
        <taxon>Camellia</taxon>
    </lineage>
</organism>
<gene>
    <name evidence="1" type="ORF">LOK49_LG05G00565</name>
</gene>
<accession>A0ACC0HQ34</accession>
<reference evidence="1 2" key="1">
    <citation type="journal article" date="2022" name="Plant J.">
        <title>Chromosome-level genome of Camellia lanceoleosa provides a valuable resource for understanding genome evolution and self-incompatibility.</title>
        <authorList>
            <person name="Gong W."/>
            <person name="Xiao S."/>
            <person name="Wang L."/>
            <person name="Liao Z."/>
            <person name="Chang Y."/>
            <person name="Mo W."/>
            <person name="Hu G."/>
            <person name="Li W."/>
            <person name="Zhao G."/>
            <person name="Zhu H."/>
            <person name="Hu X."/>
            <person name="Ji K."/>
            <person name="Xiang X."/>
            <person name="Song Q."/>
            <person name="Yuan D."/>
            <person name="Jin S."/>
            <person name="Zhang L."/>
        </authorList>
    </citation>
    <scope>NUCLEOTIDE SEQUENCE [LARGE SCALE GENOMIC DNA]</scope>
    <source>
        <strain evidence="1">SQ_2022a</strain>
    </source>
</reference>
<comment type="caution">
    <text evidence="1">The sequence shown here is derived from an EMBL/GenBank/DDBJ whole genome shotgun (WGS) entry which is preliminary data.</text>
</comment>
<keyword evidence="2" id="KW-1185">Reference proteome</keyword>
<dbReference type="Proteomes" id="UP001060215">
    <property type="component" value="Chromosome 4"/>
</dbReference>
<dbReference type="EMBL" id="CM045761">
    <property type="protein sequence ID" value="KAI8015007.1"/>
    <property type="molecule type" value="Genomic_DNA"/>
</dbReference>
<sequence>MAEAEATVEAIATAGQDLLQEESELLSVKRSEPGATVDVPCQRGLLHLPPKQGSTAQHLRRRRTSSERDKSPSPKRGRPETEQDRSDYSESPRENSRSPVRESPAAERYQSPSDANGRSRSRSPTASPRDDRSPVDDDANHQFPRVSE</sequence>